<dbReference type="Proteomes" id="UP000283992">
    <property type="component" value="Unassembled WGS sequence"/>
</dbReference>
<dbReference type="PANTHER" id="PTHR33221">
    <property type="entry name" value="WINGED HELIX-TURN-HELIX TRANSCRIPTIONAL REGULATOR, RRF2 FAMILY"/>
    <property type="match status" value="1"/>
</dbReference>
<reference evidence="5" key="8">
    <citation type="submission" date="2023-01" db="EMBL/GenBank/DDBJ databases">
        <title>Human gut microbiome strain richness.</title>
        <authorList>
            <person name="Chen-Liaw A."/>
        </authorList>
    </citation>
    <scope>NUCLEOTIDE SEQUENCE</scope>
    <source>
        <strain evidence="5">RTP21484st1_H11_RTP21484_190118</strain>
    </source>
</reference>
<evidence type="ECO:0000313" key="8">
    <source>
        <dbReference type="EMBL" id="NSI63937.1"/>
    </source>
</evidence>
<evidence type="ECO:0000313" key="23">
    <source>
        <dbReference type="Proteomes" id="UP000283981"/>
    </source>
</evidence>
<dbReference type="Pfam" id="PF02082">
    <property type="entry name" value="Rrf2"/>
    <property type="match status" value="1"/>
</dbReference>
<dbReference type="Proteomes" id="UP000285697">
    <property type="component" value="Unassembled WGS sequence"/>
</dbReference>
<dbReference type="Proteomes" id="UP001296643">
    <property type="component" value="Unassembled WGS sequence"/>
</dbReference>
<dbReference type="GO" id="GO:0005829">
    <property type="term" value="C:cytosol"/>
    <property type="evidence" value="ECO:0007669"/>
    <property type="project" value="TreeGrafter"/>
</dbReference>
<dbReference type="Proteomes" id="UP001149331">
    <property type="component" value="Unassembled WGS sequence"/>
</dbReference>
<dbReference type="EMBL" id="QRTJ01000001">
    <property type="protein sequence ID" value="RGQ71301.1"/>
    <property type="molecule type" value="Genomic_DNA"/>
</dbReference>
<evidence type="ECO:0000313" key="3">
    <source>
        <dbReference type="EMBL" id="MCB5617657.1"/>
    </source>
</evidence>
<evidence type="ECO:0000313" key="10">
    <source>
        <dbReference type="EMBL" id="PLT74946.1"/>
    </source>
</evidence>
<evidence type="ECO:0000313" key="4">
    <source>
        <dbReference type="EMBL" id="MCZ7692780.1"/>
    </source>
</evidence>
<protein>
    <submittedName>
        <fullName evidence="16">Rrf2 family transcriptional regulator</fullName>
    </submittedName>
</protein>
<evidence type="ECO:0000313" key="12">
    <source>
        <dbReference type="EMBL" id="RGQ71301.1"/>
    </source>
</evidence>
<dbReference type="Proteomes" id="UP000283981">
    <property type="component" value="Unassembled WGS sequence"/>
</dbReference>
<dbReference type="Proteomes" id="UP000260808">
    <property type="component" value="Unassembled WGS sequence"/>
</dbReference>
<reference evidence="4" key="7">
    <citation type="submission" date="2022-12" db="EMBL/GenBank/DDBJ databases">
        <title>Genome of R. gnavus strain RSHDN_123.</title>
        <authorList>
            <person name="Abdugheni R."/>
        </authorList>
    </citation>
    <scope>NUCLEOTIDE SEQUENCE</scope>
    <source>
        <strain evidence="4">RSHDN_123</strain>
    </source>
</reference>
<evidence type="ECO:0000313" key="20">
    <source>
        <dbReference type="Proteomes" id="UP000235093"/>
    </source>
</evidence>
<dbReference type="EMBL" id="JAAIRY010000001">
    <property type="protein sequence ID" value="NSI63937.1"/>
    <property type="molecule type" value="Genomic_DNA"/>
</dbReference>
<gene>
    <name evidence="9" type="ORF">CDL18_00835</name>
    <name evidence="10" type="ORF">CDL23_08675</name>
    <name evidence="17" type="ORF">DW142_06325</name>
    <name evidence="16" type="ORF">DW243_03310</name>
    <name evidence="15" type="ORF">DW270_07325</name>
    <name evidence="14" type="ORF">DW812_02405</name>
    <name evidence="13" type="ORF">DWX36_03275</name>
    <name evidence="12" type="ORF">DWY88_00290</name>
    <name evidence="18" type="ORF">DWZ50_00095</name>
    <name evidence="11" type="ORF">DXC31_03125</name>
    <name evidence="7" type="ORF">G4958_05490</name>
    <name evidence="8" type="ORF">G4981_01245</name>
    <name evidence="3" type="ORF">LIQ08_00550</name>
    <name evidence="2" type="ORF">LIQ10_16085</name>
    <name evidence="6" type="ORF">O4N78_01300</name>
    <name evidence="4" type="ORF">O8D18_01780</name>
    <name evidence="5" type="ORF">PNW85_02085</name>
</gene>
<dbReference type="PANTHER" id="PTHR33221:SF5">
    <property type="entry name" value="HTH-TYPE TRANSCRIPTIONAL REGULATOR ISCR"/>
    <property type="match status" value="1"/>
</dbReference>
<dbReference type="InterPro" id="IPR036390">
    <property type="entry name" value="WH_DNA-bd_sf"/>
</dbReference>
<dbReference type="EMBL" id="QRWQ01000002">
    <property type="protein sequence ID" value="RGT41314.1"/>
    <property type="molecule type" value="Genomic_DNA"/>
</dbReference>
<evidence type="ECO:0000313" key="13">
    <source>
        <dbReference type="EMBL" id="RGT41314.1"/>
    </source>
</evidence>
<dbReference type="EMBL" id="NIHT01000012">
    <property type="protein sequence ID" value="PLT74946.1"/>
    <property type="molecule type" value="Genomic_DNA"/>
</dbReference>
<dbReference type="PROSITE" id="PS01332">
    <property type="entry name" value="HTH_RRF2_1"/>
    <property type="match status" value="1"/>
</dbReference>
<dbReference type="EMBL" id="QSSX01000005">
    <property type="protein sequence ID" value="RGM24832.1"/>
    <property type="molecule type" value="Genomic_DNA"/>
</dbReference>
<dbReference type="Proteomes" id="UP000283834">
    <property type="component" value="Unassembled WGS sequence"/>
</dbReference>
<dbReference type="Proteomes" id="UP001297422">
    <property type="component" value="Unassembled WGS sequence"/>
</dbReference>
<dbReference type="AlphaFoldDB" id="A0A2N5PVE1"/>
<dbReference type="EMBL" id="JAAIRM010000007">
    <property type="protein sequence ID" value="NSI18812.1"/>
    <property type="molecule type" value="Genomic_DNA"/>
</dbReference>
<keyword evidence="1" id="KW-0238">DNA-binding</keyword>
<dbReference type="EMBL" id="QSIR01000002">
    <property type="protein sequence ID" value="RHD08767.1"/>
    <property type="molecule type" value="Genomic_DNA"/>
</dbReference>
<evidence type="ECO:0000313" key="18">
    <source>
        <dbReference type="EMBL" id="RHM81571.1"/>
    </source>
</evidence>
<evidence type="ECO:0000313" key="11">
    <source>
        <dbReference type="EMBL" id="RGM24832.1"/>
    </source>
</evidence>
<evidence type="ECO:0000313" key="7">
    <source>
        <dbReference type="EMBL" id="NSI18812.1"/>
    </source>
</evidence>
<reference evidence="6" key="6">
    <citation type="submission" date="2022-12" db="EMBL/GenBank/DDBJ databases">
        <title>Genome of R. gnavus strain RSHDN_120.</title>
        <authorList>
            <person name="Abdugheni R."/>
        </authorList>
    </citation>
    <scope>NUCLEOTIDE SEQUENCE</scope>
    <source>
        <strain evidence="6">RSHDN_120</strain>
    </source>
</reference>
<dbReference type="Proteomes" id="UP000285610">
    <property type="component" value="Unassembled WGS sequence"/>
</dbReference>
<evidence type="ECO:0000313" key="27">
    <source>
        <dbReference type="Proteomes" id="UP000285697"/>
    </source>
</evidence>
<evidence type="ECO:0000313" key="26">
    <source>
        <dbReference type="Proteomes" id="UP000285610"/>
    </source>
</evidence>
<organism evidence="16 23">
    <name type="scientific">Mediterraneibacter gnavus</name>
    <name type="common">Ruminococcus gnavus</name>
    <dbReference type="NCBI Taxonomy" id="33038"/>
    <lineage>
        <taxon>Bacteria</taxon>
        <taxon>Bacillati</taxon>
        <taxon>Bacillota</taxon>
        <taxon>Clostridia</taxon>
        <taxon>Lachnospirales</taxon>
        <taxon>Lachnospiraceae</taxon>
        <taxon>Mediterraneibacter</taxon>
    </lineage>
</organism>
<dbReference type="Proteomes" id="UP000286137">
    <property type="component" value="Unassembled WGS sequence"/>
</dbReference>
<evidence type="ECO:0000313" key="21">
    <source>
        <dbReference type="Proteomes" id="UP000260808"/>
    </source>
</evidence>
<dbReference type="Proteomes" id="UP000284472">
    <property type="component" value="Unassembled WGS sequence"/>
</dbReference>
<evidence type="ECO:0000313" key="9">
    <source>
        <dbReference type="EMBL" id="PLT58159.1"/>
    </source>
</evidence>
<dbReference type="EMBL" id="JAJBNC010000034">
    <property type="protein sequence ID" value="MCB5495234.1"/>
    <property type="molecule type" value="Genomic_DNA"/>
</dbReference>
<evidence type="ECO:0000313" key="16">
    <source>
        <dbReference type="EMBL" id="RHG87563.1"/>
    </source>
</evidence>
<dbReference type="Proteomes" id="UP000234849">
    <property type="component" value="Unassembled WGS sequence"/>
</dbReference>
<dbReference type="GO" id="GO:0003677">
    <property type="term" value="F:DNA binding"/>
    <property type="evidence" value="ECO:0007669"/>
    <property type="project" value="UniProtKB-KW"/>
</dbReference>
<dbReference type="EMBL" id="JAPZEG010000001">
    <property type="protein sequence ID" value="MDE1202229.1"/>
    <property type="molecule type" value="Genomic_DNA"/>
</dbReference>
<dbReference type="EMBL" id="QRLN01000006">
    <property type="protein sequence ID" value="RHJ14113.1"/>
    <property type="molecule type" value="Genomic_DNA"/>
</dbReference>
<dbReference type="Proteomes" id="UP001148455">
    <property type="component" value="Unassembled WGS sequence"/>
</dbReference>
<dbReference type="NCBIfam" id="TIGR00738">
    <property type="entry name" value="rrf2_super"/>
    <property type="match status" value="1"/>
</dbReference>
<evidence type="ECO:0000313" key="22">
    <source>
        <dbReference type="Proteomes" id="UP000283834"/>
    </source>
</evidence>
<dbReference type="Proteomes" id="UP001297370">
    <property type="component" value="Unassembled WGS sequence"/>
</dbReference>
<dbReference type="EMBL" id="JAJBOM010000001">
    <property type="protein sequence ID" value="MCB5617657.1"/>
    <property type="molecule type" value="Genomic_DNA"/>
</dbReference>
<dbReference type="Gene3D" id="1.10.10.10">
    <property type="entry name" value="Winged helix-like DNA-binding domain superfamily/Winged helix DNA-binding domain"/>
    <property type="match status" value="1"/>
</dbReference>
<evidence type="ECO:0000313" key="15">
    <source>
        <dbReference type="EMBL" id="RHG19524.1"/>
    </source>
</evidence>
<dbReference type="RefSeq" id="WP_004840402.1">
    <property type="nucleotide sequence ID" value="NZ_AP031446.1"/>
</dbReference>
<dbReference type="EMBL" id="NIHM01000001">
    <property type="protein sequence ID" value="PLT58159.1"/>
    <property type="molecule type" value="Genomic_DNA"/>
</dbReference>
<reference evidence="7" key="4">
    <citation type="submission" date="2020-02" db="EMBL/GenBank/DDBJ databases">
        <authorList>
            <person name="Littmann E."/>
            <person name="Sorbara M."/>
        </authorList>
    </citation>
    <scope>NUCLEOTIDE SEQUENCE</scope>
    <source>
        <strain evidence="8">MSK.11.9</strain>
        <strain evidence="7">MSK.22.53</strain>
    </source>
</reference>
<dbReference type="GeneID" id="57432163"/>
<comment type="caution">
    <text evidence="16">The sequence shown here is derived from an EMBL/GenBank/DDBJ whole genome shotgun (WGS) entry which is preliminary data.</text>
</comment>
<reference evidence="19 20" key="1">
    <citation type="journal article" date="2017" name="Genome Med.">
        <title>A novel Ruminococcus gnavus clade enriched in inflammatory bowel disease patients.</title>
        <authorList>
            <person name="Hall A.B."/>
            <person name="Yassour M."/>
            <person name="Sauk J."/>
            <person name="Garner A."/>
            <person name="Jiang X."/>
            <person name="Arthur T."/>
            <person name="Lagoudas G.K."/>
            <person name="Vatanen T."/>
            <person name="Fornelos N."/>
            <person name="Wilson R."/>
            <person name="Bertha M."/>
            <person name="Cohen M."/>
            <person name="Garber J."/>
            <person name="Khalili H."/>
            <person name="Gevers D."/>
            <person name="Ananthakrishnan A.N."/>
            <person name="Kugathasan S."/>
            <person name="Lander E.S."/>
            <person name="Blainey P."/>
            <person name="Vlamakis H."/>
            <person name="Xavier R.J."/>
            <person name="Huttenhower C."/>
        </authorList>
    </citation>
    <scope>NUCLEOTIDE SEQUENCE [LARGE SCALE GENOMIC DNA]</scope>
    <source>
        <strain evidence="9 19">RJX1118</strain>
        <strain evidence="10 20">RJX1125</strain>
    </source>
</reference>
<evidence type="ECO:0000313" key="14">
    <source>
        <dbReference type="EMBL" id="RHD08767.1"/>
    </source>
</evidence>
<proteinExistence type="predicted"/>
<evidence type="ECO:0000313" key="19">
    <source>
        <dbReference type="Proteomes" id="UP000234849"/>
    </source>
</evidence>
<dbReference type="EMBL" id="QRQE01000001">
    <property type="protein sequence ID" value="RHM81571.1"/>
    <property type="molecule type" value="Genomic_DNA"/>
</dbReference>
<dbReference type="SUPFAM" id="SSF46785">
    <property type="entry name" value="Winged helix' DNA-binding domain"/>
    <property type="match status" value="1"/>
</dbReference>
<dbReference type="Proteomes" id="UP001212160">
    <property type="component" value="Unassembled WGS sequence"/>
</dbReference>
<name>A0A2N5PVE1_MEDGN</name>
<dbReference type="EMBL" id="JAPZED010000001">
    <property type="protein sequence ID" value="MCZ7692780.1"/>
    <property type="molecule type" value="Genomic_DNA"/>
</dbReference>
<dbReference type="InterPro" id="IPR036388">
    <property type="entry name" value="WH-like_DNA-bd_sf"/>
</dbReference>
<reference evidence="2" key="5">
    <citation type="submission" date="2021-10" db="EMBL/GenBank/DDBJ databases">
        <title>Collection of gut derived symbiotic bacterial strains cultured from healthy donors.</title>
        <authorList>
            <person name="Lin H."/>
            <person name="Littmann E."/>
            <person name="Claire K."/>
            <person name="Pamer E."/>
        </authorList>
    </citation>
    <scope>NUCLEOTIDE SEQUENCE</scope>
    <source>
        <strain evidence="3">MSK.23.18</strain>
        <strain evidence="2">MSK.23.4</strain>
    </source>
</reference>
<dbReference type="EMBL" id="QRIS01000004">
    <property type="protein sequence ID" value="RHG87563.1"/>
    <property type="molecule type" value="Genomic_DNA"/>
</dbReference>
<sequence length="146" mass="16338">MKVSTRGRYGLRALVDMTIHSNNAPVSLVQVANRQKISLNYLEQVFGTLRKAGIVVSVKGAGGGYKLARDAESITVKEVLEALEGTFSIIDRIPGEEQDAVQEAIEKLVWSRIDETVNTFLEQKTLKMLADEYREKLEQNAGMYYI</sequence>
<dbReference type="Proteomes" id="UP000235093">
    <property type="component" value="Unassembled WGS sequence"/>
</dbReference>
<dbReference type="EMBL" id="JAQMLA010000004">
    <property type="protein sequence ID" value="MDB8685475.1"/>
    <property type="molecule type" value="Genomic_DNA"/>
</dbReference>
<evidence type="ECO:0000313" key="2">
    <source>
        <dbReference type="EMBL" id="MCB5495234.1"/>
    </source>
</evidence>
<dbReference type="GO" id="GO:0003700">
    <property type="term" value="F:DNA-binding transcription factor activity"/>
    <property type="evidence" value="ECO:0007669"/>
    <property type="project" value="TreeGrafter"/>
</dbReference>
<dbReference type="PROSITE" id="PS51197">
    <property type="entry name" value="HTH_RRF2_2"/>
    <property type="match status" value="1"/>
</dbReference>
<evidence type="ECO:0000313" key="25">
    <source>
        <dbReference type="Proteomes" id="UP000284472"/>
    </source>
</evidence>
<accession>A0A2N5PVE1</accession>
<reference evidence="7" key="3">
    <citation type="journal article" date="2020" name="Cell Host Microbe">
        <title>Functional and Genomic Variation between Human-Derived Isolates of Lachnospiraceae Reveals Inter- and Intra-Species Diversity.</title>
        <authorList>
            <person name="Sorbara M.T."/>
            <person name="Littmann E.R."/>
            <person name="Fontana E."/>
            <person name="Moody T.U."/>
            <person name="Kohout C.E."/>
            <person name="Gjonbalaj M."/>
            <person name="Eaton V."/>
            <person name="Seok R."/>
            <person name="Leiner I.M."/>
            <person name="Pamer E.G."/>
        </authorList>
    </citation>
    <scope>NUCLEOTIDE SEQUENCE</scope>
    <source>
        <strain evidence="8">MSK.11.9</strain>
        <strain evidence="7">MSK.22.53</strain>
    </source>
</reference>
<evidence type="ECO:0000313" key="24">
    <source>
        <dbReference type="Proteomes" id="UP000283992"/>
    </source>
</evidence>
<evidence type="ECO:0000313" key="6">
    <source>
        <dbReference type="EMBL" id="MDE1202229.1"/>
    </source>
</evidence>
<evidence type="ECO:0000313" key="28">
    <source>
        <dbReference type="Proteomes" id="UP000286137"/>
    </source>
</evidence>
<dbReference type="InterPro" id="IPR030489">
    <property type="entry name" value="TR_Rrf2-type_CS"/>
</dbReference>
<dbReference type="InterPro" id="IPR000944">
    <property type="entry name" value="Tscrpt_reg_Rrf2"/>
</dbReference>
<dbReference type="Proteomes" id="UP001296581">
    <property type="component" value="Unassembled WGS sequence"/>
</dbReference>
<evidence type="ECO:0000313" key="5">
    <source>
        <dbReference type="EMBL" id="MDB8685475.1"/>
    </source>
</evidence>
<evidence type="ECO:0000256" key="1">
    <source>
        <dbReference type="ARBA" id="ARBA00023125"/>
    </source>
</evidence>
<dbReference type="EMBL" id="QRIA01000007">
    <property type="protein sequence ID" value="RHG19524.1"/>
    <property type="molecule type" value="Genomic_DNA"/>
</dbReference>
<reference evidence="21 22" key="2">
    <citation type="submission" date="2018-08" db="EMBL/GenBank/DDBJ databases">
        <title>A genome reference for cultivated species of the human gut microbiota.</title>
        <authorList>
            <person name="Zou Y."/>
            <person name="Xue W."/>
            <person name="Luo G."/>
        </authorList>
    </citation>
    <scope>NUCLEOTIDE SEQUENCE [LARGE SCALE GENOMIC DNA]</scope>
    <source>
        <strain evidence="13 22">AF19-16AC</strain>
        <strain evidence="12 28">AF27-4BH</strain>
        <strain evidence="18 26">AF33-12</strain>
        <strain evidence="17 24">AM12-54</strain>
        <strain evidence="16 23">AM21-18</strain>
        <strain evidence="15 27">AM22-7AC</strain>
        <strain evidence="14 25">AM32-6</strain>
        <strain evidence="11 21">TF01-20-2</strain>
    </source>
</reference>
<evidence type="ECO:0000313" key="17">
    <source>
        <dbReference type="EMBL" id="RHJ14113.1"/>
    </source>
</evidence>